<protein>
    <submittedName>
        <fullName evidence="3">Extracellular Matrix protein PelA</fullName>
    </submittedName>
</protein>
<evidence type="ECO:0000256" key="1">
    <source>
        <dbReference type="SAM" id="SignalP"/>
    </source>
</evidence>
<dbReference type="STRING" id="1391654.AKJ09_00397"/>
<dbReference type="KEGG" id="llu:AKJ09_00397"/>
<dbReference type="CDD" id="cd10922">
    <property type="entry name" value="CE4_PelA_like_C"/>
    <property type="match status" value="1"/>
</dbReference>
<dbReference type="InterPro" id="IPR016925">
    <property type="entry name" value="UCP029570"/>
</dbReference>
<reference evidence="3 4" key="1">
    <citation type="submission" date="2015-08" db="EMBL/GenBank/DDBJ databases">
        <authorList>
            <person name="Babu N.S."/>
            <person name="Beckwith C.J."/>
            <person name="Beseler K.G."/>
            <person name="Brison A."/>
            <person name="Carone J.V."/>
            <person name="Caskin T.P."/>
            <person name="Diamond M."/>
            <person name="Durham M.E."/>
            <person name="Foxe J.M."/>
            <person name="Go M."/>
            <person name="Henderson B.A."/>
            <person name="Jones I.B."/>
            <person name="McGettigan J.A."/>
            <person name="Micheletti S.J."/>
            <person name="Nasrallah M.E."/>
            <person name="Ortiz D."/>
            <person name="Piller C.R."/>
            <person name="Privatt S.R."/>
            <person name="Schneider S.L."/>
            <person name="Sharp S."/>
            <person name="Smith T.C."/>
            <person name="Stanton J.D."/>
            <person name="Ullery H.E."/>
            <person name="Wilson R.J."/>
            <person name="Serrano M.G."/>
            <person name="Buck G."/>
            <person name="Lee V."/>
            <person name="Wang Y."/>
            <person name="Carvalho R."/>
            <person name="Voegtly L."/>
            <person name="Shi R."/>
            <person name="Duckworth R."/>
            <person name="Johnson A."/>
            <person name="Loviza R."/>
            <person name="Walstead R."/>
            <person name="Shah Z."/>
            <person name="Kiflezghi M."/>
            <person name="Wade K."/>
            <person name="Ball S.L."/>
            <person name="Bradley K.W."/>
            <person name="Asai D.J."/>
            <person name="Bowman C.A."/>
            <person name="Russell D.A."/>
            <person name="Pope W.H."/>
            <person name="Jacobs-Sera D."/>
            <person name="Hendrix R.W."/>
            <person name="Hatfull G.F."/>
        </authorList>
    </citation>
    <scope>NUCLEOTIDE SEQUENCE [LARGE SCALE GENOMIC DNA]</scope>
    <source>
        <strain evidence="3 4">DSM 27648</strain>
    </source>
</reference>
<dbReference type="OrthoDB" id="7292394at2"/>
<keyword evidence="1" id="KW-0732">Signal</keyword>
<sequence>MLERSPHAKNLALPKRAMFGLLLGAALTSAPMSSAQTPQKPANGAAATAFFYGKDLPRELLAHYDRVVVEPDHFAKIPDSPRAELFAYVSLGEANRSRSWYASIPKNLFLGTNEQWGSDVIDTKNAAWQTFVLDRVIEPLWTKGYRGFFFDTLDSYKNYAKTPAEQQPHARQLGAIVTTLKERHPDAKVVLNRGFDVLPHAPHVDGFVAESLFATCDSNGSNCRAMPSASTQELLQKLKLVRTNYNLPVTVIDYAPPDRAGRKAIAKRILEAGFDPWVSTPALDEIGVGRVEIVPRRVLLLYKSTGEGYLGVEDAAVLIAPTLEWFGYAVDYADVRDPLPTGKLAGRYAGIVTLLPNVVDAPGPYRKWLTEQLASGLRIAFIEGFGFEPDGEFLAKLGLANAKATATAPMKITAQSKHFGFEGPVRPHLRDRPPVRVTGADVRSLLRLEDADGGVWDGAALGPWGGVAFIPYVLEDRLEQERRFLLDPFSFIKEALALPPIPAPDVTTEGGRRIMTAHLDGDAFVSRVERPDAPFTAKVVLEEILRVYRIPHTVSIVEGEVSSAGMYPQYTAQLEDYARKIFALPHVEMASHTFSHPFEWEDAEAGHRDPLPHLAIPNYKFDLMREIKGAVDQINTYAPPGKKVKVVLWSGNCSPSADAVGLATSLGLLNVNGGGATRTKDTPSLTRGSPMGIPKRPGVYQVFAPVENENVYTNDWLGPFDGYRHAIETYELNENPRRLSTLTIYYHFYSAAKTASLRAVKEVYDWAIKQETTPLYLSQYAAKVLAFQQVSLARTLDGATWEVGNLGELRTLRLDPQLGWPDMGRSSAVAGVRDASPGRYVHLTDDFERGVAVLGFSSSVPTAPRLQHANGRARRWRIRDARHASIRIDANMPVEMAVEAQTSCVLVLGGKRIAPSSTVSRDRAVVSNFRLTMSDTGEAELECQ</sequence>
<dbReference type="Pfam" id="PF03537">
    <property type="entry name" value="Glyco_hydro_114"/>
    <property type="match status" value="1"/>
</dbReference>
<dbReference type="AlphaFoldDB" id="A0A0K1PJL8"/>
<feature type="chain" id="PRO_5005465577" evidence="1">
    <location>
        <begin position="36"/>
        <end position="944"/>
    </location>
</feature>
<dbReference type="InterPro" id="IPR013785">
    <property type="entry name" value="Aldolase_TIM"/>
</dbReference>
<organism evidence="3 4">
    <name type="scientific">Labilithrix luteola</name>
    <dbReference type="NCBI Taxonomy" id="1391654"/>
    <lineage>
        <taxon>Bacteria</taxon>
        <taxon>Pseudomonadati</taxon>
        <taxon>Myxococcota</taxon>
        <taxon>Polyangia</taxon>
        <taxon>Polyangiales</taxon>
        <taxon>Labilitrichaceae</taxon>
        <taxon>Labilithrix</taxon>
    </lineage>
</organism>
<dbReference type="PANTHER" id="PTHR35882">
    <property type="entry name" value="PELA"/>
    <property type="match status" value="1"/>
</dbReference>
<feature type="domain" description="Glycoside-hydrolase family GH114 TIM-barrel" evidence="2">
    <location>
        <begin position="82"/>
        <end position="284"/>
    </location>
</feature>
<feature type="signal peptide" evidence="1">
    <location>
        <begin position="1"/>
        <end position="35"/>
    </location>
</feature>
<dbReference type="Proteomes" id="UP000064967">
    <property type="component" value="Chromosome"/>
</dbReference>
<accession>A0A0K1PJL8</accession>
<dbReference type="EMBL" id="CP012333">
    <property type="protein sequence ID" value="AKU93733.1"/>
    <property type="molecule type" value="Genomic_DNA"/>
</dbReference>
<evidence type="ECO:0000313" key="4">
    <source>
        <dbReference type="Proteomes" id="UP000064967"/>
    </source>
</evidence>
<dbReference type="PANTHER" id="PTHR35882:SF2">
    <property type="entry name" value="PELA"/>
    <property type="match status" value="1"/>
</dbReference>
<dbReference type="InterPro" id="IPR017853">
    <property type="entry name" value="GH"/>
</dbReference>
<dbReference type="Gene3D" id="3.20.20.70">
    <property type="entry name" value="Aldolase class I"/>
    <property type="match status" value="1"/>
</dbReference>
<proteinExistence type="predicted"/>
<gene>
    <name evidence="3" type="ORF">AKJ09_00397</name>
</gene>
<evidence type="ECO:0000313" key="3">
    <source>
        <dbReference type="EMBL" id="AKU93733.1"/>
    </source>
</evidence>
<dbReference type="InterPro" id="IPR004352">
    <property type="entry name" value="GH114_TIM-barrel"/>
</dbReference>
<dbReference type="SUPFAM" id="SSF51445">
    <property type="entry name" value="(Trans)glycosidases"/>
    <property type="match status" value="1"/>
</dbReference>
<keyword evidence="4" id="KW-1185">Reference proteome</keyword>
<dbReference type="RefSeq" id="WP_146645441.1">
    <property type="nucleotide sequence ID" value="NZ_CP012333.1"/>
</dbReference>
<dbReference type="PIRSF" id="PIRSF029570">
    <property type="entry name" value="UCP029570"/>
    <property type="match status" value="1"/>
</dbReference>
<evidence type="ECO:0000259" key="2">
    <source>
        <dbReference type="Pfam" id="PF03537"/>
    </source>
</evidence>
<name>A0A0K1PJL8_9BACT</name>